<feature type="domain" description="Fungal lipase-type" evidence="1">
    <location>
        <begin position="83"/>
        <end position="210"/>
    </location>
</feature>
<dbReference type="RefSeq" id="WP_130565470.1">
    <property type="nucleotide sequence ID" value="NZ_SHLY01000001.1"/>
</dbReference>
<dbReference type="Pfam" id="PF01764">
    <property type="entry name" value="Lipase_3"/>
    <property type="match status" value="1"/>
</dbReference>
<protein>
    <submittedName>
        <fullName evidence="2">Lipase family protein</fullName>
    </submittedName>
</protein>
<dbReference type="EMBL" id="SHLY01000001">
    <property type="protein sequence ID" value="TAA47938.1"/>
    <property type="molecule type" value="Genomic_DNA"/>
</dbReference>
<evidence type="ECO:0000313" key="2">
    <source>
        <dbReference type="EMBL" id="TAA47938.1"/>
    </source>
</evidence>
<comment type="caution">
    <text evidence="2">The sequence shown here is derived from an EMBL/GenBank/DDBJ whole genome shotgun (WGS) entry which is preliminary data.</text>
</comment>
<dbReference type="Gene3D" id="3.40.50.1820">
    <property type="entry name" value="alpha/beta hydrolase"/>
    <property type="match status" value="1"/>
</dbReference>
<evidence type="ECO:0000313" key="3">
    <source>
        <dbReference type="Proteomes" id="UP000292544"/>
    </source>
</evidence>
<evidence type="ECO:0000259" key="1">
    <source>
        <dbReference type="Pfam" id="PF01764"/>
    </source>
</evidence>
<dbReference type="InterPro" id="IPR002921">
    <property type="entry name" value="Fungal_lipase-type"/>
</dbReference>
<name>A0ABY1WT77_9GAMM</name>
<dbReference type="CDD" id="cd00519">
    <property type="entry name" value="Lipase_3"/>
    <property type="match status" value="1"/>
</dbReference>
<accession>A0ABY1WT77</accession>
<dbReference type="Proteomes" id="UP000292544">
    <property type="component" value="Unassembled WGS sequence"/>
</dbReference>
<reference evidence="3" key="1">
    <citation type="submission" date="2019-02" db="EMBL/GenBank/DDBJ databases">
        <title>Draft genome sequence of Muricauda sp. 176CP4-71.</title>
        <authorList>
            <person name="Park J.-S."/>
        </authorList>
    </citation>
    <scope>NUCLEOTIDE SEQUENCE [LARGE SCALE GENOMIC DNA]</scope>
    <source>
        <strain evidence="3">176GS2-150</strain>
    </source>
</reference>
<keyword evidence="3" id="KW-1185">Reference proteome</keyword>
<dbReference type="PANTHER" id="PTHR45856:SF24">
    <property type="entry name" value="FUNGAL LIPASE-LIKE DOMAIN-CONTAINING PROTEIN"/>
    <property type="match status" value="1"/>
</dbReference>
<dbReference type="InterPro" id="IPR029058">
    <property type="entry name" value="AB_hydrolase_fold"/>
</dbReference>
<dbReference type="PANTHER" id="PTHR45856">
    <property type="entry name" value="ALPHA/BETA-HYDROLASES SUPERFAMILY PROTEIN"/>
    <property type="match status" value="1"/>
</dbReference>
<dbReference type="SUPFAM" id="SSF53474">
    <property type="entry name" value="alpha/beta-Hydrolases"/>
    <property type="match status" value="1"/>
</dbReference>
<dbReference type="InterPro" id="IPR051218">
    <property type="entry name" value="Sec_MonoDiacylglyc_Lipase"/>
</dbReference>
<organism evidence="2 3">
    <name type="scientific">Corallincola spongiicola</name>
    <dbReference type="NCBI Taxonomy" id="2520508"/>
    <lineage>
        <taxon>Bacteria</taxon>
        <taxon>Pseudomonadati</taxon>
        <taxon>Pseudomonadota</taxon>
        <taxon>Gammaproteobacteria</taxon>
        <taxon>Alteromonadales</taxon>
        <taxon>Psychromonadaceae</taxon>
        <taxon>Corallincola</taxon>
    </lineage>
</organism>
<gene>
    <name evidence="2" type="ORF">EXY25_01450</name>
</gene>
<sequence>MAMYTLSPKLAAESAAYAYASRLATRDTVGEDAPPILDRDFDFSGNLIQGVSGTLLERLFNHKTGFGVIGRGRPNSPYANHHIVAIRGTASGRDAVTDLHCGVTNGPNNKRIHAGFNHNFRSMKSNLTSYFSAPGIKLGPVHCVGHSLGGALANLTANWLRANYHVPVSVYTFGAPRVGRKDYANSTQGEMENIYRCVHGADPVPMVPVWPFVHAGADYRLDGARGINPAAHKMDGYIENAGRFNDYTQMHIDSVGKQLTPVRLKYSDRHQVSFSVYWQERISNALITLLKDAGFYTAVVAQAAIGTTLTIYDVIAQKLEDIARMSPVYAEQELGLLGCMLTFAGNKKAVKAADLTYTFIRWVLRLTLERLFKSAKSAIQIASAVPA</sequence>
<proteinExistence type="predicted"/>